<dbReference type="Pfam" id="PF13650">
    <property type="entry name" value="Asp_protease_2"/>
    <property type="match status" value="2"/>
</dbReference>
<dbReference type="Proteomes" id="UP000290975">
    <property type="component" value="Unassembled WGS sequence"/>
</dbReference>
<sequence>MGRHRLTGSGAMGLGALAIGLAMVGLMTAGAPLAAQDAPALDPAVPPAIVRTGPSPDERVTIPIHIDGKGPWNFIIDTGSQRTVIARDLAEQLALPPRANVTILSMTGRTEAETVAVPKLGFGGGTIDDIEAPVLEGENLGAPGLLGLDSLHAKRLLLNFRTGRMEISASGGSRRRIAIDPDAIVVEARRRRGQLILLDSEVNGMTVAVMLDTGSHFSIGNLALRDRLIAKKRAPDMAEAVLTSVTGGQLTGQVGRIKSVRMGRVNLIQVPVLFADASPFAELGMKDKPALLLGISALRIFDRVAIDFGRGKVDFLLPDASAISQTQLAAAVPPDKLPVQ</sequence>
<dbReference type="EMBL" id="BBQY01000001">
    <property type="protein sequence ID" value="GBH28920.1"/>
    <property type="molecule type" value="Genomic_DNA"/>
</dbReference>
<proteinExistence type="predicted"/>
<dbReference type="InterPro" id="IPR034122">
    <property type="entry name" value="Retropepsin-like_bacterial"/>
</dbReference>
<dbReference type="Gene3D" id="2.40.70.10">
    <property type="entry name" value="Acid Proteases"/>
    <property type="match status" value="2"/>
</dbReference>
<dbReference type="SUPFAM" id="SSF50630">
    <property type="entry name" value="Acid proteases"/>
    <property type="match status" value="2"/>
</dbReference>
<evidence type="ECO:0000313" key="1">
    <source>
        <dbReference type="EMBL" id="GBH28920.1"/>
    </source>
</evidence>
<dbReference type="AlphaFoldDB" id="A0A401IX00"/>
<dbReference type="STRING" id="1192759.GCA_000277525_02361"/>
<comment type="caution">
    <text evidence="1">The sequence shown here is derived from an EMBL/GenBank/DDBJ whole genome shotgun (WGS) entry which is preliminary data.</text>
</comment>
<dbReference type="PROSITE" id="PS00141">
    <property type="entry name" value="ASP_PROTEASE"/>
    <property type="match status" value="1"/>
</dbReference>
<evidence type="ECO:0008006" key="3">
    <source>
        <dbReference type="Google" id="ProtNLM"/>
    </source>
</evidence>
<name>A0A401IX00_SPHXE</name>
<dbReference type="GO" id="GO:0004190">
    <property type="term" value="F:aspartic-type endopeptidase activity"/>
    <property type="evidence" value="ECO:0007669"/>
    <property type="project" value="InterPro"/>
</dbReference>
<accession>A0A401IX00</accession>
<dbReference type="CDD" id="cd05483">
    <property type="entry name" value="retropepsin_like_bacteria"/>
    <property type="match status" value="1"/>
</dbReference>
<organism evidence="1 2">
    <name type="scientific">Sphingobium xenophagum</name>
    <dbReference type="NCBI Taxonomy" id="121428"/>
    <lineage>
        <taxon>Bacteria</taxon>
        <taxon>Pseudomonadati</taxon>
        <taxon>Pseudomonadota</taxon>
        <taxon>Alphaproteobacteria</taxon>
        <taxon>Sphingomonadales</taxon>
        <taxon>Sphingomonadaceae</taxon>
        <taxon>Sphingobium</taxon>
    </lineage>
</organism>
<protein>
    <recommendedName>
        <fullName evidence="3">Aspartyl protease</fullName>
    </recommendedName>
</protein>
<reference evidence="1 2" key="1">
    <citation type="submission" date="2014-12" db="EMBL/GenBank/DDBJ databases">
        <title>Whole genome sequencing of Sphingobium xenophagum OW59.</title>
        <authorList>
            <person name="Ohta Y."/>
            <person name="Nishi S."/>
            <person name="Hatada Y."/>
        </authorList>
    </citation>
    <scope>NUCLEOTIDE SEQUENCE [LARGE SCALE GENOMIC DNA]</scope>
    <source>
        <strain evidence="1 2">OW59</strain>
    </source>
</reference>
<evidence type="ECO:0000313" key="2">
    <source>
        <dbReference type="Proteomes" id="UP000290975"/>
    </source>
</evidence>
<keyword evidence="2" id="KW-1185">Reference proteome</keyword>
<gene>
    <name evidence="1" type="ORF">MBESOW_P0173</name>
</gene>
<dbReference type="InterPro" id="IPR021109">
    <property type="entry name" value="Peptidase_aspartic_dom_sf"/>
</dbReference>
<dbReference type="GO" id="GO:0006508">
    <property type="term" value="P:proteolysis"/>
    <property type="evidence" value="ECO:0007669"/>
    <property type="project" value="InterPro"/>
</dbReference>
<dbReference type="InterPro" id="IPR001969">
    <property type="entry name" value="Aspartic_peptidase_AS"/>
</dbReference>